<name>A0A2R6B693_9ARCH</name>
<organism evidence="1 2">
    <name type="scientific">Candidatus Marsarchaeota G2 archaeon ECH_B_2</name>
    <dbReference type="NCBI Taxonomy" id="1978160"/>
    <lineage>
        <taxon>Archaea</taxon>
        <taxon>Candidatus Marsarchaeota</taxon>
        <taxon>Candidatus Marsarchaeota group 2</taxon>
    </lineage>
</organism>
<proteinExistence type="predicted"/>
<dbReference type="InterPro" id="IPR029063">
    <property type="entry name" value="SAM-dependent_MTases_sf"/>
</dbReference>
<dbReference type="EMBL" id="NEXH01000030">
    <property type="protein sequence ID" value="PSN94145.1"/>
    <property type="molecule type" value="Genomic_DNA"/>
</dbReference>
<sequence length="62" mass="6559">MGAVSPDISRGLVERCAQLATGLGAPDMCGSTAGDAIHLPFREAVFDTITTRSVPIYIKDKH</sequence>
<dbReference type="AlphaFoldDB" id="A0A2R6B693"/>
<protein>
    <submittedName>
        <fullName evidence="1">Uncharacterized protein</fullName>
    </submittedName>
</protein>
<evidence type="ECO:0000313" key="2">
    <source>
        <dbReference type="Proteomes" id="UP000241284"/>
    </source>
</evidence>
<evidence type="ECO:0000313" key="1">
    <source>
        <dbReference type="EMBL" id="PSN94145.1"/>
    </source>
</evidence>
<dbReference type="Proteomes" id="UP000241284">
    <property type="component" value="Unassembled WGS sequence"/>
</dbReference>
<dbReference type="Gene3D" id="3.40.50.150">
    <property type="entry name" value="Vaccinia Virus protein VP39"/>
    <property type="match status" value="1"/>
</dbReference>
<reference evidence="1 2" key="1">
    <citation type="submission" date="2017-04" db="EMBL/GenBank/DDBJ databases">
        <title>Novel microbial lineages endemic to geothermal iron-oxide mats fill important gaps in the evolutionary history of Archaea.</title>
        <authorList>
            <person name="Jay Z.J."/>
            <person name="Beam J.P."/>
            <person name="Dlakic M."/>
            <person name="Rusch D.B."/>
            <person name="Kozubal M.A."/>
            <person name="Inskeep W.P."/>
        </authorList>
    </citation>
    <scope>NUCLEOTIDE SEQUENCE [LARGE SCALE GENOMIC DNA]</scope>
    <source>
        <strain evidence="1">ECH_B_2</strain>
    </source>
</reference>
<comment type="caution">
    <text evidence="1">The sequence shown here is derived from an EMBL/GenBank/DDBJ whole genome shotgun (WGS) entry which is preliminary data.</text>
</comment>
<gene>
    <name evidence="1" type="ORF">B9Q06_10090</name>
</gene>
<accession>A0A2R6B693</accession>
<dbReference type="SUPFAM" id="SSF53335">
    <property type="entry name" value="S-adenosyl-L-methionine-dependent methyltransferases"/>
    <property type="match status" value="1"/>
</dbReference>